<dbReference type="Proteomes" id="UP001056384">
    <property type="component" value="Chromosome 2"/>
</dbReference>
<protein>
    <submittedName>
        <fullName evidence="2">S-adenosyl-L-methionine-dependent methyltransferase, Methyltransferase domain 25</fullName>
    </submittedName>
</protein>
<dbReference type="InterPro" id="IPR025714">
    <property type="entry name" value="Methyltranfer_dom"/>
</dbReference>
<name>A0A9Q9EG03_9PEZI</name>
<evidence type="ECO:0000313" key="2">
    <source>
        <dbReference type="EMBL" id="USW50326.1"/>
    </source>
</evidence>
<keyword evidence="2" id="KW-0808">Transferase</keyword>
<keyword evidence="2" id="KW-0489">Methyltransferase</keyword>
<accession>A0A9Q9EG03</accession>
<dbReference type="PANTHER" id="PTHR43861">
    <property type="entry name" value="TRANS-ACONITATE 2-METHYLTRANSFERASE-RELATED"/>
    <property type="match status" value="1"/>
</dbReference>
<dbReference type="CDD" id="cd02440">
    <property type="entry name" value="AdoMet_MTases"/>
    <property type="match status" value="1"/>
</dbReference>
<evidence type="ECO:0000259" key="1">
    <source>
        <dbReference type="Pfam" id="PF13847"/>
    </source>
</evidence>
<dbReference type="PANTHER" id="PTHR43861:SF1">
    <property type="entry name" value="TRANS-ACONITATE 2-METHYLTRANSFERASE"/>
    <property type="match status" value="1"/>
</dbReference>
<organism evidence="2 3">
    <name type="scientific">Septoria linicola</name>
    <dbReference type="NCBI Taxonomy" id="215465"/>
    <lineage>
        <taxon>Eukaryota</taxon>
        <taxon>Fungi</taxon>
        <taxon>Dikarya</taxon>
        <taxon>Ascomycota</taxon>
        <taxon>Pezizomycotina</taxon>
        <taxon>Dothideomycetes</taxon>
        <taxon>Dothideomycetidae</taxon>
        <taxon>Mycosphaerellales</taxon>
        <taxon>Mycosphaerellaceae</taxon>
        <taxon>Septoria</taxon>
    </lineage>
</organism>
<dbReference type="SUPFAM" id="SSF53335">
    <property type="entry name" value="S-adenosyl-L-methionine-dependent methyltransferases"/>
    <property type="match status" value="1"/>
</dbReference>
<sequence length="381" mass="42626">MSFQYDGMYSFAEWAFDINQPPTQTVITRKIHKNFEHPPRWDSFRNRIMTDEQAAQKVRDDAAAAAAKQRRKSRWNSKYYSKDLSHISGLAGPVLELINPGPADAILDVGCGDGALTVALANKVPQGTIVGLDDSAALVEYASTTHTASFGNLAFIEHDPAKLDEKPDDLLKWEGAWDWVFSNSTFHRTLRHQEARTTLFENVHRLLKPGGRLVFECGGAGNVPEAITALTAAMAMHGIPSERRRDVHPWFCPSVEWAREALEGAGFDVLECKLHHEPSKVSIHDGSLEGWIRQLGAPFIDAVEPDPGPQRDCIVKWVCEVLNDSVERKEDGTRWLSYVRLRVLAKKKRTDHTPNVIRRMFDQGALIPGRMSGKGTSFSFI</sequence>
<dbReference type="AlphaFoldDB" id="A0A9Q9EG03"/>
<dbReference type="EMBL" id="CP099419">
    <property type="protein sequence ID" value="USW50326.1"/>
    <property type="molecule type" value="Genomic_DNA"/>
</dbReference>
<dbReference type="InterPro" id="IPR029063">
    <property type="entry name" value="SAM-dependent_MTases_sf"/>
</dbReference>
<gene>
    <name evidence="2" type="ORF">Slin15195_G036450</name>
</gene>
<feature type="domain" description="Methyltransferase" evidence="1">
    <location>
        <begin position="104"/>
        <end position="227"/>
    </location>
</feature>
<proteinExistence type="predicted"/>
<dbReference type="Pfam" id="PF13847">
    <property type="entry name" value="Methyltransf_31"/>
    <property type="match status" value="1"/>
</dbReference>
<dbReference type="GO" id="GO:0032259">
    <property type="term" value="P:methylation"/>
    <property type="evidence" value="ECO:0007669"/>
    <property type="project" value="UniProtKB-KW"/>
</dbReference>
<dbReference type="GO" id="GO:0008168">
    <property type="term" value="F:methyltransferase activity"/>
    <property type="evidence" value="ECO:0007669"/>
    <property type="project" value="UniProtKB-KW"/>
</dbReference>
<evidence type="ECO:0000313" key="3">
    <source>
        <dbReference type="Proteomes" id="UP001056384"/>
    </source>
</evidence>
<keyword evidence="3" id="KW-1185">Reference proteome</keyword>
<dbReference type="Gene3D" id="3.40.50.150">
    <property type="entry name" value="Vaccinia Virus protein VP39"/>
    <property type="match status" value="1"/>
</dbReference>
<reference evidence="2" key="1">
    <citation type="submission" date="2022-06" db="EMBL/GenBank/DDBJ databases">
        <title>Complete genome sequences of two strains of the flax pathogen Septoria linicola.</title>
        <authorList>
            <person name="Lapalu N."/>
            <person name="Simon A."/>
            <person name="Demenou B."/>
            <person name="Paumier D."/>
            <person name="Guillot M.-P."/>
            <person name="Gout L."/>
            <person name="Valade R."/>
        </authorList>
    </citation>
    <scope>NUCLEOTIDE SEQUENCE</scope>
    <source>
        <strain evidence="2">SE15195</strain>
    </source>
</reference>